<dbReference type="InterPro" id="IPR003848">
    <property type="entry name" value="DUF218"/>
</dbReference>
<evidence type="ECO:0000256" key="1">
    <source>
        <dbReference type="SAM" id="SignalP"/>
    </source>
</evidence>
<dbReference type="GO" id="GO:0005886">
    <property type="term" value="C:plasma membrane"/>
    <property type="evidence" value="ECO:0007669"/>
    <property type="project" value="TreeGrafter"/>
</dbReference>
<dbReference type="RefSeq" id="WP_051161662.1">
    <property type="nucleotide sequence ID" value="NZ_JACHIT010000002.1"/>
</dbReference>
<dbReference type="Pfam" id="PF02698">
    <property type="entry name" value="DUF218"/>
    <property type="match status" value="1"/>
</dbReference>
<evidence type="ECO:0000313" key="3">
    <source>
        <dbReference type="EMBL" id="MBB5917138.1"/>
    </source>
</evidence>
<comment type="caution">
    <text evidence="3">The sequence shown here is derived from an EMBL/GenBank/DDBJ whole genome shotgun (WGS) entry which is preliminary data.</text>
</comment>
<evidence type="ECO:0000313" key="4">
    <source>
        <dbReference type="Proteomes" id="UP000540412"/>
    </source>
</evidence>
<accession>A0A7W9PKE4</accession>
<name>A0A7W9PKE4_9NOCA</name>
<keyword evidence="1" id="KW-0732">Signal</keyword>
<dbReference type="PANTHER" id="PTHR30336">
    <property type="entry name" value="INNER MEMBRANE PROTEIN, PROBABLE PERMEASE"/>
    <property type="match status" value="1"/>
</dbReference>
<sequence length="290" mass="29683">MKIARRFRYVVTTASAALVLAAPLGTTAAAADGPAPLYNSAQANFSNGNDPAGLADLHALLDDTPDDAQALALQAVWSDYVGDVITRETALNRLGAIDGGMAQGTRNLLGAIGAAVGTLPNPLPALVGPQTGIAVLGYGLLPDGSLRPELVDRLTAAWIQAVAAPMSPIVVTGGNPQNGVPEAVAMAGWLIGHGIPASRVLVEDRAGSTVQNALFSTRMLRDAGATSAVVVTSPSHIRRAVADFMVAGLPVVGAMTSTDQLVSQLPPPSRAGQRGIYLDATRTFLLPSSR</sequence>
<organism evidence="3 4">
    <name type="scientific">Nocardia transvalensis</name>
    <dbReference type="NCBI Taxonomy" id="37333"/>
    <lineage>
        <taxon>Bacteria</taxon>
        <taxon>Bacillati</taxon>
        <taxon>Actinomycetota</taxon>
        <taxon>Actinomycetes</taxon>
        <taxon>Mycobacteriales</taxon>
        <taxon>Nocardiaceae</taxon>
        <taxon>Nocardia</taxon>
    </lineage>
</organism>
<dbReference type="CDD" id="cd06259">
    <property type="entry name" value="YdcF-like"/>
    <property type="match status" value="1"/>
</dbReference>
<dbReference type="Gene3D" id="3.40.50.620">
    <property type="entry name" value="HUPs"/>
    <property type="match status" value="1"/>
</dbReference>
<protein>
    <submittedName>
        <fullName evidence="3">Uncharacterized SAM-binding protein YcdF (DUF218 family)</fullName>
    </submittedName>
</protein>
<dbReference type="AlphaFoldDB" id="A0A7W9PKE4"/>
<feature type="domain" description="DUF218" evidence="2">
    <location>
        <begin position="132"/>
        <end position="263"/>
    </location>
</feature>
<reference evidence="3 4" key="1">
    <citation type="submission" date="2020-08" db="EMBL/GenBank/DDBJ databases">
        <title>Sequencing the genomes of 1000 actinobacteria strains.</title>
        <authorList>
            <person name="Klenk H.-P."/>
        </authorList>
    </citation>
    <scope>NUCLEOTIDE SEQUENCE [LARGE SCALE GENOMIC DNA]</scope>
    <source>
        <strain evidence="3 4">DSM 43582</strain>
    </source>
</reference>
<keyword evidence="4" id="KW-1185">Reference proteome</keyword>
<dbReference type="Proteomes" id="UP000540412">
    <property type="component" value="Unassembled WGS sequence"/>
</dbReference>
<dbReference type="InterPro" id="IPR014729">
    <property type="entry name" value="Rossmann-like_a/b/a_fold"/>
</dbReference>
<dbReference type="PANTHER" id="PTHR30336:SF20">
    <property type="entry name" value="DUF218 DOMAIN-CONTAINING PROTEIN"/>
    <property type="match status" value="1"/>
</dbReference>
<feature type="signal peptide" evidence="1">
    <location>
        <begin position="1"/>
        <end position="30"/>
    </location>
</feature>
<proteinExistence type="predicted"/>
<evidence type="ECO:0000259" key="2">
    <source>
        <dbReference type="Pfam" id="PF02698"/>
    </source>
</evidence>
<gene>
    <name evidence="3" type="ORF">BJY24_006050</name>
</gene>
<feature type="chain" id="PRO_5031268626" evidence="1">
    <location>
        <begin position="31"/>
        <end position="290"/>
    </location>
</feature>
<dbReference type="EMBL" id="JACHIT010000002">
    <property type="protein sequence ID" value="MBB5917138.1"/>
    <property type="molecule type" value="Genomic_DNA"/>
</dbReference>
<dbReference type="InterPro" id="IPR051599">
    <property type="entry name" value="Cell_Envelope_Assoc"/>
</dbReference>